<dbReference type="InterPro" id="IPR032215">
    <property type="entry name" value="DUF5034"/>
</dbReference>
<keyword evidence="2" id="KW-1185">Reference proteome</keyword>
<dbReference type="EMBL" id="JAJNEC010000007">
    <property type="protein sequence ID" value="MCD2425534.1"/>
    <property type="molecule type" value="Genomic_DNA"/>
</dbReference>
<sequence length="209" mass="23751">MSCRIYFKGAILLMLPYIFTVFAGCVCNVNTLYYRYDFNMLELRHLQGAKPIGENAGASIHKNAYGIEAKLTAITTLAKTEGTNGWVLWNTAHAMTKVQCRYSEYMPVDSIRSIVITDYLQETGGGWSSGTDVSSRFRIYNGGYVTVADYLKYWPYPNYNDSKKMDVSLVEKYLLMEPLPDNGWHKFKMAFTMKSGSIIEQTTAPVYLQ</sequence>
<protein>
    <submittedName>
        <fullName evidence="1">DUF5034 domain-containing protein</fullName>
    </submittedName>
</protein>
<dbReference type="Pfam" id="PF16437">
    <property type="entry name" value="DUF5034"/>
    <property type="match status" value="1"/>
</dbReference>
<dbReference type="Proteomes" id="UP001199816">
    <property type="component" value="Unassembled WGS sequence"/>
</dbReference>
<name>A0ABS8PWU3_9BACT</name>
<evidence type="ECO:0000313" key="2">
    <source>
        <dbReference type="Proteomes" id="UP001199816"/>
    </source>
</evidence>
<reference evidence="1 2" key="1">
    <citation type="submission" date="2021-11" db="EMBL/GenBank/DDBJ databases">
        <title>Genomic of Niabella pedocola.</title>
        <authorList>
            <person name="Wu T."/>
        </authorList>
    </citation>
    <scope>NUCLEOTIDE SEQUENCE [LARGE SCALE GENOMIC DNA]</scope>
    <source>
        <strain evidence="1 2">JCM 31011</strain>
    </source>
</reference>
<dbReference type="RefSeq" id="WP_231008055.1">
    <property type="nucleotide sequence ID" value="NZ_JAJNEC010000007.1"/>
</dbReference>
<accession>A0ABS8PWU3</accession>
<gene>
    <name evidence="1" type="ORF">LQ567_22310</name>
</gene>
<dbReference type="PROSITE" id="PS51257">
    <property type="entry name" value="PROKAR_LIPOPROTEIN"/>
    <property type="match status" value="1"/>
</dbReference>
<proteinExistence type="predicted"/>
<organism evidence="1 2">
    <name type="scientific">Niabella pedocola</name>
    <dbReference type="NCBI Taxonomy" id="1752077"/>
    <lineage>
        <taxon>Bacteria</taxon>
        <taxon>Pseudomonadati</taxon>
        <taxon>Bacteroidota</taxon>
        <taxon>Chitinophagia</taxon>
        <taxon>Chitinophagales</taxon>
        <taxon>Chitinophagaceae</taxon>
        <taxon>Niabella</taxon>
    </lineage>
</organism>
<evidence type="ECO:0000313" key="1">
    <source>
        <dbReference type="EMBL" id="MCD2425534.1"/>
    </source>
</evidence>
<comment type="caution">
    <text evidence="1">The sequence shown here is derived from an EMBL/GenBank/DDBJ whole genome shotgun (WGS) entry which is preliminary data.</text>
</comment>